<feature type="transmembrane region" description="Helical" evidence="2">
    <location>
        <begin position="1144"/>
        <end position="1164"/>
    </location>
</feature>
<keyword evidence="2" id="KW-0812">Transmembrane</keyword>
<comment type="caution">
    <text evidence="3">The sequence shown here is derived from an EMBL/GenBank/DDBJ whole genome shotgun (WGS) entry which is preliminary data.</text>
</comment>
<feature type="transmembrane region" description="Helical" evidence="2">
    <location>
        <begin position="541"/>
        <end position="560"/>
    </location>
</feature>
<dbReference type="Pfam" id="PF11915">
    <property type="entry name" value="DUF3433"/>
    <property type="match status" value="2"/>
</dbReference>
<feature type="compositionally biased region" description="Basic and acidic residues" evidence="1">
    <location>
        <begin position="52"/>
        <end position="61"/>
    </location>
</feature>
<feature type="transmembrane region" description="Helical" evidence="2">
    <location>
        <begin position="179"/>
        <end position="204"/>
    </location>
</feature>
<dbReference type="EMBL" id="JAGPXC010000005">
    <property type="protein sequence ID" value="KAH6653406.1"/>
    <property type="molecule type" value="Genomic_DNA"/>
</dbReference>
<reference evidence="3" key="1">
    <citation type="journal article" date="2021" name="Nat. Commun.">
        <title>Genetic determinants of endophytism in the Arabidopsis root mycobiome.</title>
        <authorList>
            <person name="Mesny F."/>
            <person name="Miyauchi S."/>
            <person name="Thiergart T."/>
            <person name="Pickel B."/>
            <person name="Atanasova L."/>
            <person name="Karlsson M."/>
            <person name="Huettel B."/>
            <person name="Barry K.W."/>
            <person name="Haridas S."/>
            <person name="Chen C."/>
            <person name="Bauer D."/>
            <person name="Andreopoulos W."/>
            <person name="Pangilinan J."/>
            <person name="LaButti K."/>
            <person name="Riley R."/>
            <person name="Lipzen A."/>
            <person name="Clum A."/>
            <person name="Drula E."/>
            <person name="Henrissat B."/>
            <person name="Kohler A."/>
            <person name="Grigoriev I.V."/>
            <person name="Martin F.M."/>
            <person name="Hacquard S."/>
        </authorList>
    </citation>
    <scope>NUCLEOTIDE SEQUENCE</scope>
    <source>
        <strain evidence="3">MPI-SDFR-AT-0073</strain>
    </source>
</reference>
<dbReference type="RefSeq" id="XP_045957683.1">
    <property type="nucleotide sequence ID" value="XM_046096181.1"/>
</dbReference>
<name>A0A9P8UJT3_9PEZI</name>
<protein>
    <submittedName>
        <fullName evidence="3">Uncharacterized protein</fullName>
    </submittedName>
</protein>
<feature type="transmembrane region" description="Helical" evidence="2">
    <location>
        <begin position="76"/>
        <end position="98"/>
    </location>
</feature>
<gene>
    <name evidence="3" type="ORF">BKA67DRAFT_320230</name>
</gene>
<evidence type="ECO:0000313" key="4">
    <source>
        <dbReference type="Proteomes" id="UP000758603"/>
    </source>
</evidence>
<dbReference type="InterPro" id="IPR021840">
    <property type="entry name" value="DUF3433"/>
</dbReference>
<evidence type="ECO:0000313" key="3">
    <source>
        <dbReference type="EMBL" id="KAH6653406.1"/>
    </source>
</evidence>
<feature type="transmembrane region" description="Helical" evidence="2">
    <location>
        <begin position="700"/>
        <end position="721"/>
    </location>
</feature>
<organism evidence="3 4">
    <name type="scientific">Truncatella angustata</name>
    <dbReference type="NCBI Taxonomy" id="152316"/>
    <lineage>
        <taxon>Eukaryota</taxon>
        <taxon>Fungi</taxon>
        <taxon>Dikarya</taxon>
        <taxon>Ascomycota</taxon>
        <taxon>Pezizomycotina</taxon>
        <taxon>Sordariomycetes</taxon>
        <taxon>Xylariomycetidae</taxon>
        <taxon>Amphisphaeriales</taxon>
        <taxon>Sporocadaceae</taxon>
        <taxon>Truncatella</taxon>
    </lineage>
</organism>
<keyword evidence="2" id="KW-1133">Transmembrane helix</keyword>
<dbReference type="AlphaFoldDB" id="A0A9P8UJT3"/>
<dbReference type="PANTHER" id="PTHR37544">
    <property type="entry name" value="SPRAY-RELATED"/>
    <property type="match status" value="1"/>
</dbReference>
<proteinExistence type="predicted"/>
<feature type="transmembrane region" description="Helical" evidence="2">
    <location>
        <begin position="766"/>
        <end position="789"/>
    </location>
</feature>
<keyword evidence="2" id="KW-0472">Membrane</keyword>
<sequence>MATPSRLLMSGEQHGHELLSEYQPFLRTNSPGNPHTSEYHEQGGESPSSDCASKEHDDKTGQETSPWRPTWFHRRVFLMFAAWFAILAASIELLLAFSQKQHGLAEPKGGLFYAWTFGPTAVFVLTAAFWARVEYQSNISMPWMQLQKGLSTARTTIELDYNSKILPALIALSICNRHYIVTIATVTGLALKAVIALSSGLLFLQPGTVISYESSLPLRDALVNRVPLFDAATITSEPYDTFLGILDLNLTVPFGYSPKVAYQTYIGSHIGANDSSSAVVQGIWSDLMCEESDVSIADGQEEAQNDTLTLSLSSTFCDNTIEAKLSIIKEYPGAKRQDTNYILGGYFGPGGGSICRGAGGPVFALGYAWFIDSVEKNSDFDQSMVMFCQPMYYSGHLEVNISETSQPTVEELSSPAPTLLEGDMGWLVRRSYQIDNPGSAPNFALGDWVYNSSGFWPTRYYSRAPDEYPTELSKGYLLLGQAIPTDWRNVTFDSAFHAIKEFYQTFDPLVAHFFLREMKPGEATVEAVVSEIRNRLLVKPVIAHVMGGILGVSAAVLVLGSTRLIPSSGFVPNGPGSFIGAIRNLTHSTEFFRALAKVEETRNGLTGRFSANTRSSEGDMNGSEARESFRIISRDVGASNPSKDNFTRDDIQVFDPLVLRFSVQVAMLSLLIATLISLQISSWISKSSSGVGDIGNNPYLHYTWTTLPTLVMVGIGTYFAASDKEVRVLMPFANLRAKTSFRTLETDFSDRTAAEAMWLSGQTRQWPILVATTSSILVSFLTIFAATLFSANQVPIDYPIQLQQEEWFASFGWRTRDDFSNIILSNSDNFTYPNWTYKNLVLPKLSPAVLPPIVSDNMTVTVVVNALRPTTNCTRHPMSTTKSQYDGNQTASLQIDLTYGEDGEGAWRSGCGLFWRPYCSRDLSFIEANLTPCWEDPAPHYYYDAGVNFTSCSTSQFVWGTINNVSKEWDFLAAYSCTDIVEEVDVELSLHWPSLEINAKRPPRPIEISSRRATRFFPTGDMIHTDDWFEIQRYRDRFVDLSGPRYRLPIESIGDPAAEETVLAAQREHWVLRNTQFLSMTVRRLFNETAFTPKPSWRPWIYNTSWSGLPFNDPFEPPQPRPQIAAIATDHTRYRVVQNEVPTYFLTGLLIAVLLLHSAAIWLVPRDVRPHNFRTIVGIARLLINSNIHDFLRDDQKERSLKDKGFLLDWVEDELGKATYTLQVLE</sequence>
<dbReference type="OrthoDB" id="5332281at2759"/>
<feature type="region of interest" description="Disordered" evidence="1">
    <location>
        <begin position="20"/>
        <end position="65"/>
    </location>
</feature>
<feature type="transmembrane region" description="Helical" evidence="2">
    <location>
        <begin position="657"/>
        <end position="680"/>
    </location>
</feature>
<dbReference type="GeneID" id="70125074"/>
<dbReference type="Proteomes" id="UP000758603">
    <property type="component" value="Unassembled WGS sequence"/>
</dbReference>
<feature type="transmembrane region" description="Helical" evidence="2">
    <location>
        <begin position="110"/>
        <end position="131"/>
    </location>
</feature>
<evidence type="ECO:0000256" key="1">
    <source>
        <dbReference type="SAM" id="MobiDB-lite"/>
    </source>
</evidence>
<evidence type="ECO:0000256" key="2">
    <source>
        <dbReference type="SAM" id="Phobius"/>
    </source>
</evidence>
<accession>A0A9P8UJT3</accession>
<feature type="compositionally biased region" description="Polar residues" evidence="1">
    <location>
        <begin position="26"/>
        <end position="36"/>
    </location>
</feature>
<keyword evidence="4" id="KW-1185">Reference proteome</keyword>